<gene>
    <name evidence="5" type="ORF">CLV47_10199</name>
</gene>
<dbReference type="InterPro" id="IPR017871">
    <property type="entry name" value="ABC_transporter-like_CS"/>
</dbReference>
<dbReference type="PROSITE" id="PS50893">
    <property type="entry name" value="ABC_TRANSPORTER_2"/>
    <property type="match status" value="1"/>
</dbReference>
<keyword evidence="1" id="KW-0813">Transport</keyword>
<dbReference type="PROSITE" id="PS00211">
    <property type="entry name" value="ABC_TRANSPORTER_1"/>
    <property type="match status" value="1"/>
</dbReference>
<dbReference type="PANTHER" id="PTHR42788:SF13">
    <property type="entry name" value="ALIPHATIC SULFONATES IMPORT ATP-BINDING PROTEIN SSUB"/>
    <property type="match status" value="1"/>
</dbReference>
<dbReference type="EMBL" id="PVUE01000001">
    <property type="protein sequence ID" value="PRZ43975.1"/>
    <property type="molecule type" value="Genomic_DNA"/>
</dbReference>
<dbReference type="AlphaFoldDB" id="A0A2T1A5T4"/>
<reference evidence="5 6" key="1">
    <citation type="submission" date="2018-03" db="EMBL/GenBank/DDBJ databases">
        <title>Genomic Encyclopedia of Archaeal and Bacterial Type Strains, Phase II (KMG-II): from individual species to whole genera.</title>
        <authorList>
            <person name="Goeker M."/>
        </authorList>
    </citation>
    <scope>NUCLEOTIDE SEQUENCE [LARGE SCALE GENOMIC DNA]</scope>
    <source>
        <strain evidence="5 6">DSM 100065</strain>
    </source>
</reference>
<keyword evidence="2" id="KW-0547">Nucleotide-binding</keyword>
<dbReference type="CDD" id="cd03293">
    <property type="entry name" value="ABC_NrtD_SsuB_transporters"/>
    <property type="match status" value="1"/>
</dbReference>
<name>A0A2T1A5T4_9ACTN</name>
<evidence type="ECO:0000256" key="3">
    <source>
        <dbReference type="ARBA" id="ARBA00022840"/>
    </source>
</evidence>
<dbReference type="InterPro" id="IPR003593">
    <property type="entry name" value="AAA+_ATPase"/>
</dbReference>
<protein>
    <submittedName>
        <fullName evidence="5">NitT/TauT family transport system ATP-binding protein</fullName>
    </submittedName>
</protein>
<evidence type="ECO:0000313" key="6">
    <source>
        <dbReference type="Proteomes" id="UP000237752"/>
    </source>
</evidence>
<dbReference type="InterPro" id="IPR003439">
    <property type="entry name" value="ABC_transporter-like_ATP-bd"/>
</dbReference>
<dbReference type="GO" id="GO:0005524">
    <property type="term" value="F:ATP binding"/>
    <property type="evidence" value="ECO:0007669"/>
    <property type="project" value="UniProtKB-KW"/>
</dbReference>
<keyword evidence="3 5" id="KW-0067">ATP-binding</keyword>
<proteinExistence type="predicted"/>
<dbReference type="InterPro" id="IPR027417">
    <property type="entry name" value="P-loop_NTPase"/>
</dbReference>
<dbReference type="Proteomes" id="UP000237752">
    <property type="component" value="Unassembled WGS sequence"/>
</dbReference>
<dbReference type="SUPFAM" id="SSF52540">
    <property type="entry name" value="P-loop containing nucleoside triphosphate hydrolases"/>
    <property type="match status" value="1"/>
</dbReference>
<dbReference type="SMART" id="SM00382">
    <property type="entry name" value="AAA"/>
    <property type="match status" value="1"/>
</dbReference>
<dbReference type="InterPro" id="IPR050166">
    <property type="entry name" value="ABC_transporter_ATP-bind"/>
</dbReference>
<evidence type="ECO:0000259" key="4">
    <source>
        <dbReference type="PROSITE" id="PS50893"/>
    </source>
</evidence>
<comment type="caution">
    <text evidence="5">The sequence shown here is derived from an EMBL/GenBank/DDBJ whole genome shotgun (WGS) entry which is preliminary data.</text>
</comment>
<dbReference type="RefSeq" id="WP_170110880.1">
    <property type="nucleotide sequence ID" value="NZ_PVUE01000001.1"/>
</dbReference>
<organism evidence="5 6">
    <name type="scientific">Antricoccus suffuscus</name>
    <dbReference type="NCBI Taxonomy" id="1629062"/>
    <lineage>
        <taxon>Bacteria</taxon>
        <taxon>Bacillati</taxon>
        <taxon>Actinomycetota</taxon>
        <taxon>Actinomycetes</taxon>
        <taxon>Geodermatophilales</taxon>
        <taxon>Antricoccaceae</taxon>
        <taxon>Antricoccus</taxon>
    </lineage>
</organism>
<evidence type="ECO:0000256" key="2">
    <source>
        <dbReference type="ARBA" id="ARBA00022741"/>
    </source>
</evidence>
<dbReference type="GO" id="GO:0016887">
    <property type="term" value="F:ATP hydrolysis activity"/>
    <property type="evidence" value="ECO:0007669"/>
    <property type="project" value="InterPro"/>
</dbReference>
<accession>A0A2T1A5T4</accession>
<feature type="domain" description="ABC transporter" evidence="4">
    <location>
        <begin position="1"/>
        <end position="236"/>
    </location>
</feature>
<sequence>MPAIKVTKASHWFPTPKSGVVHALQDIDLTVEKGEFLAIVGPSGCGKTTLLNAMAGLDKPLEGDVSVLGHQPRAGDPEVGYVLAKDSLLPWRTALGNAALGLEIQGVSVHERETRATEALGVMGLGDFTGAYGAQLSHGMRQRVALARSFATKPEILLMDEPFSALDAQTRIQVHDAFLEAWERRRMTVVLITHDLTEAVGLADRVVIMTRRPGRIKSIHEIDLPRPRSMLDLQGNDRFHQIFETIWSDLREEVIEDSAFVKVAAS</sequence>
<keyword evidence="6" id="KW-1185">Reference proteome</keyword>
<dbReference type="Pfam" id="PF00005">
    <property type="entry name" value="ABC_tran"/>
    <property type="match status" value="1"/>
</dbReference>
<evidence type="ECO:0000313" key="5">
    <source>
        <dbReference type="EMBL" id="PRZ43975.1"/>
    </source>
</evidence>
<dbReference type="Gene3D" id="3.40.50.300">
    <property type="entry name" value="P-loop containing nucleotide triphosphate hydrolases"/>
    <property type="match status" value="1"/>
</dbReference>
<dbReference type="PANTHER" id="PTHR42788">
    <property type="entry name" value="TAURINE IMPORT ATP-BINDING PROTEIN-RELATED"/>
    <property type="match status" value="1"/>
</dbReference>
<evidence type="ECO:0000256" key="1">
    <source>
        <dbReference type="ARBA" id="ARBA00022448"/>
    </source>
</evidence>